<feature type="non-terminal residue" evidence="7">
    <location>
        <position position="1"/>
    </location>
</feature>
<dbReference type="Proteomes" id="UP000253551">
    <property type="component" value="Unassembled WGS sequence"/>
</dbReference>
<feature type="compositionally biased region" description="Polar residues" evidence="5">
    <location>
        <begin position="488"/>
        <end position="505"/>
    </location>
</feature>
<keyword evidence="2" id="KW-0547">Nucleotide-binding</keyword>
<gene>
    <name evidence="7" type="ORF">CU098_001735</name>
</gene>
<dbReference type="Gene3D" id="3.40.50.10810">
    <property type="entry name" value="Tandem AAA-ATPase domain"/>
    <property type="match status" value="1"/>
</dbReference>
<dbReference type="STRING" id="4846.A0A367IPT1"/>
<keyword evidence="8" id="KW-1185">Reference proteome</keyword>
<feature type="compositionally biased region" description="Basic and acidic residues" evidence="5">
    <location>
        <begin position="506"/>
        <end position="529"/>
    </location>
</feature>
<dbReference type="GO" id="GO:0140658">
    <property type="term" value="F:ATP-dependent chromatin remodeler activity"/>
    <property type="evidence" value="ECO:0007669"/>
    <property type="project" value="TreeGrafter"/>
</dbReference>
<dbReference type="InterPro" id="IPR014001">
    <property type="entry name" value="Helicase_ATP-bd"/>
</dbReference>
<dbReference type="SMART" id="SM00487">
    <property type="entry name" value="DEXDc"/>
    <property type="match status" value="1"/>
</dbReference>
<dbReference type="EMBL" id="PJQM01006446">
    <property type="protein sequence ID" value="RCH79663.1"/>
    <property type="molecule type" value="Genomic_DNA"/>
</dbReference>
<dbReference type="SUPFAM" id="SSF52540">
    <property type="entry name" value="P-loop containing nucleoside triphosphate hydrolases"/>
    <property type="match status" value="2"/>
</dbReference>
<proteinExistence type="predicted"/>
<evidence type="ECO:0000256" key="1">
    <source>
        <dbReference type="ARBA" id="ARBA00004123"/>
    </source>
</evidence>
<dbReference type="AlphaFoldDB" id="A0A367IPT1"/>
<comment type="subcellular location">
    <subcellularLocation>
        <location evidence="1">Nucleus</location>
    </subcellularLocation>
</comment>
<evidence type="ECO:0000259" key="6">
    <source>
        <dbReference type="PROSITE" id="PS51192"/>
    </source>
</evidence>
<dbReference type="InterPro" id="IPR038718">
    <property type="entry name" value="SNF2-like_sf"/>
</dbReference>
<feature type="domain" description="Helicase ATP-binding" evidence="6">
    <location>
        <begin position="76"/>
        <end position="244"/>
    </location>
</feature>
<dbReference type="GO" id="GO:0005634">
    <property type="term" value="C:nucleus"/>
    <property type="evidence" value="ECO:0007669"/>
    <property type="project" value="UniProtKB-SubCell"/>
</dbReference>
<dbReference type="OrthoDB" id="5857104at2759"/>
<dbReference type="PROSITE" id="PS51192">
    <property type="entry name" value="HELICASE_ATP_BIND_1"/>
    <property type="match status" value="1"/>
</dbReference>
<evidence type="ECO:0000256" key="2">
    <source>
        <dbReference type="ARBA" id="ARBA00022741"/>
    </source>
</evidence>
<sequence>LWDDPPTEDETELYKAYKHALDRYLLSTKVVVPFHDLEKKISDIRCQPVLQFTKQPDCINGGTLMKHQIEGLNWILLNWKKHQTCILADDEGLGKTVQAIAFMYIFFKKYQVFPFLVVVPNNSIAFWIQELEKWAPDMVSVPYYNDNESRRIALEHEIFGKNLELKCHVVVATFESIQSSSMLQHIIWSAVIVDEPPNLKQMEPLLSVSLGTYKKDALIILTSKVPPETRNDQLSSHVKDESNLITNVLQPYTLSRTREDLLKTIPPKHEIIMPISMTPLQKHLYQNNLHTSDREINIRKIANHPYLLDTVGTTQSTPKQAHHNLVQVCGKLKLFDQILPKWRAQKNRVVVSCTMTDALDLIDRYLTYLDVKFVRLYGSKKECTRAADLFNAPNSEIEIALLPRNTKVYLATADTILFWDDNLKDMYALDCVHCIGQENTVFVCRFMTHFPNEKNESSTNKISNGDIVYTSKALDGFLDRKKLKTAQKNSLNVENDPMNTTTGTQEKVEKTLDEEGECGEKKNAEKNQE</sequence>
<name>A0A367IPT1_RHIST</name>
<dbReference type="CDD" id="cd17919">
    <property type="entry name" value="DEXHc_Snf"/>
    <property type="match status" value="1"/>
</dbReference>
<comment type="caution">
    <text evidence="7">The sequence shown here is derived from an EMBL/GenBank/DDBJ whole genome shotgun (WGS) entry which is preliminary data.</text>
</comment>
<keyword evidence="3" id="KW-0067">ATP-binding</keyword>
<keyword evidence="4" id="KW-0539">Nucleus</keyword>
<dbReference type="PANTHER" id="PTHR45623">
    <property type="entry name" value="CHROMODOMAIN-HELICASE-DNA-BINDING PROTEIN 3-RELATED-RELATED"/>
    <property type="match status" value="1"/>
</dbReference>
<evidence type="ECO:0000256" key="3">
    <source>
        <dbReference type="ARBA" id="ARBA00022840"/>
    </source>
</evidence>
<evidence type="ECO:0000256" key="4">
    <source>
        <dbReference type="ARBA" id="ARBA00023242"/>
    </source>
</evidence>
<dbReference type="GO" id="GO:0042393">
    <property type="term" value="F:histone binding"/>
    <property type="evidence" value="ECO:0007669"/>
    <property type="project" value="TreeGrafter"/>
</dbReference>
<feature type="non-terminal residue" evidence="7">
    <location>
        <position position="529"/>
    </location>
</feature>
<dbReference type="InterPro" id="IPR000330">
    <property type="entry name" value="SNF2_N"/>
</dbReference>
<evidence type="ECO:0000313" key="8">
    <source>
        <dbReference type="Proteomes" id="UP000253551"/>
    </source>
</evidence>
<dbReference type="InterPro" id="IPR027417">
    <property type="entry name" value="P-loop_NTPase"/>
</dbReference>
<dbReference type="Pfam" id="PF00176">
    <property type="entry name" value="SNF2-rel_dom"/>
    <property type="match status" value="2"/>
</dbReference>
<organism evidence="7 8">
    <name type="scientific">Rhizopus stolonifer</name>
    <name type="common">Rhizopus nigricans</name>
    <dbReference type="NCBI Taxonomy" id="4846"/>
    <lineage>
        <taxon>Eukaryota</taxon>
        <taxon>Fungi</taxon>
        <taxon>Fungi incertae sedis</taxon>
        <taxon>Mucoromycota</taxon>
        <taxon>Mucoromycotina</taxon>
        <taxon>Mucoromycetes</taxon>
        <taxon>Mucorales</taxon>
        <taxon>Mucorineae</taxon>
        <taxon>Rhizopodaceae</taxon>
        <taxon>Rhizopus</taxon>
    </lineage>
</organism>
<accession>A0A367IPT1</accession>
<evidence type="ECO:0000313" key="7">
    <source>
        <dbReference type="EMBL" id="RCH79663.1"/>
    </source>
</evidence>
<dbReference type="GO" id="GO:0016887">
    <property type="term" value="F:ATP hydrolysis activity"/>
    <property type="evidence" value="ECO:0007669"/>
    <property type="project" value="TreeGrafter"/>
</dbReference>
<reference evidence="7 8" key="1">
    <citation type="journal article" date="2018" name="G3 (Bethesda)">
        <title>Phylogenetic and Phylogenomic Definition of Rhizopus Species.</title>
        <authorList>
            <person name="Gryganskyi A.P."/>
            <person name="Golan J."/>
            <person name="Dolatabadi S."/>
            <person name="Mondo S."/>
            <person name="Robb S."/>
            <person name="Idnurm A."/>
            <person name="Muszewska A."/>
            <person name="Steczkiewicz K."/>
            <person name="Masonjones S."/>
            <person name="Liao H.L."/>
            <person name="Gajdeczka M.T."/>
            <person name="Anike F."/>
            <person name="Vuek A."/>
            <person name="Anishchenko I.M."/>
            <person name="Voigt K."/>
            <person name="de Hoog G.S."/>
            <person name="Smith M.E."/>
            <person name="Heitman J."/>
            <person name="Vilgalys R."/>
            <person name="Stajich J.E."/>
        </authorList>
    </citation>
    <scope>NUCLEOTIDE SEQUENCE [LARGE SCALE GENOMIC DNA]</scope>
    <source>
        <strain evidence="7 8">LSU 92-RS-03</strain>
    </source>
</reference>
<evidence type="ECO:0000256" key="5">
    <source>
        <dbReference type="SAM" id="MobiDB-lite"/>
    </source>
</evidence>
<dbReference type="GO" id="GO:0005524">
    <property type="term" value="F:ATP binding"/>
    <property type="evidence" value="ECO:0007669"/>
    <property type="project" value="InterPro"/>
</dbReference>
<dbReference type="PANTHER" id="PTHR45623:SF17">
    <property type="entry name" value="CHROMODOMAIN-HELICASE-DNA-BINDING PROTEIN 3-RELATED"/>
    <property type="match status" value="1"/>
</dbReference>
<protein>
    <recommendedName>
        <fullName evidence="6">Helicase ATP-binding domain-containing protein</fullName>
    </recommendedName>
</protein>
<dbReference type="GO" id="GO:0003677">
    <property type="term" value="F:DNA binding"/>
    <property type="evidence" value="ECO:0007669"/>
    <property type="project" value="TreeGrafter"/>
</dbReference>
<dbReference type="GO" id="GO:0003682">
    <property type="term" value="F:chromatin binding"/>
    <property type="evidence" value="ECO:0007669"/>
    <property type="project" value="TreeGrafter"/>
</dbReference>
<dbReference type="GO" id="GO:0000785">
    <property type="term" value="C:chromatin"/>
    <property type="evidence" value="ECO:0007669"/>
    <property type="project" value="TreeGrafter"/>
</dbReference>
<feature type="region of interest" description="Disordered" evidence="5">
    <location>
        <begin position="488"/>
        <end position="529"/>
    </location>
</feature>
<dbReference type="Gene3D" id="3.40.50.300">
    <property type="entry name" value="P-loop containing nucleotide triphosphate hydrolases"/>
    <property type="match status" value="1"/>
</dbReference>